<feature type="transmembrane region" description="Helical" evidence="3">
    <location>
        <begin position="139"/>
        <end position="160"/>
    </location>
</feature>
<dbReference type="InterPro" id="IPR050327">
    <property type="entry name" value="Proton-linked_MCT"/>
</dbReference>
<dbReference type="InterPro" id="IPR011701">
    <property type="entry name" value="MFS"/>
</dbReference>
<evidence type="ECO:0000256" key="2">
    <source>
        <dbReference type="SAM" id="MobiDB-lite"/>
    </source>
</evidence>
<keyword evidence="3" id="KW-0812">Transmembrane</keyword>
<feature type="transmembrane region" description="Helical" evidence="3">
    <location>
        <begin position="53"/>
        <end position="72"/>
    </location>
</feature>
<feature type="domain" description="Major facilitator superfamily (MFS) profile" evidence="4">
    <location>
        <begin position="1"/>
        <end position="436"/>
    </location>
</feature>
<feature type="region of interest" description="Disordered" evidence="2">
    <location>
        <begin position="168"/>
        <end position="201"/>
    </location>
</feature>
<dbReference type="InterPro" id="IPR036259">
    <property type="entry name" value="MFS_trans_sf"/>
</dbReference>
<feature type="transmembrane region" description="Helical" evidence="3">
    <location>
        <begin position="25"/>
        <end position="46"/>
    </location>
</feature>
<feature type="transmembrane region" description="Helical" evidence="3">
    <location>
        <begin position="346"/>
        <end position="368"/>
    </location>
</feature>
<dbReference type="Gene3D" id="1.20.1250.20">
    <property type="entry name" value="MFS general substrate transporter like domains"/>
    <property type="match status" value="2"/>
</dbReference>
<organism evidence="5 6">
    <name type="scientific">Acanthaster planci</name>
    <name type="common">Crown-of-thorns starfish</name>
    <dbReference type="NCBI Taxonomy" id="133434"/>
    <lineage>
        <taxon>Eukaryota</taxon>
        <taxon>Metazoa</taxon>
        <taxon>Echinodermata</taxon>
        <taxon>Eleutherozoa</taxon>
        <taxon>Asterozoa</taxon>
        <taxon>Asteroidea</taxon>
        <taxon>Valvatacea</taxon>
        <taxon>Valvatida</taxon>
        <taxon>Acanthasteridae</taxon>
        <taxon>Acanthaster</taxon>
    </lineage>
</organism>
<dbReference type="RefSeq" id="XP_022093727.1">
    <property type="nucleotide sequence ID" value="XM_022238035.1"/>
</dbReference>
<dbReference type="PROSITE" id="PS50850">
    <property type="entry name" value="MFS"/>
    <property type="match status" value="1"/>
</dbReference>
<feature type="transmembrane region" description="Helical" evidence="3">
    <location>
        <begin position="412"/>
        <end position="434"/>
    </location>
</feature>
<evidence type="ECO:0000259" key="4">
    <source>
        <dbReference type="PROSITE" id="PS50850"/>
    </source>
</evidence>
<protein>
    <submittedName>
        <fullName evidence="6">Monocarboxylate transporter 12-like</fullName>
    </submittedName>
</protein>
<keyword evidence="3" id="KW-1133">Transmembrane helix</keyword>
<dbReference type="InterPro" id="IPR020846">
    <property type="entry name" value="MFS_dom"/>
</dbReference>
<feature type="transmembrane region" description="Helical" evidence="3">
    <location>
        <begin position="380"/>
        <end position="400"/>
    </location>
</feature>
<dbReference type="GO" id="GO:0016020">
    <property type="term" value="C:membrane"/>
    <property type="evidence" value="ECO:0007669"/>
    <property type="project" value="UniProtKB-SubCell"/>
</dbReference>
<dbReference type="GeneID" id="110980950"/>
<dbReference type="PANTHER" id="PTHR11360:SF284">
    <property type="entry name" value="EG:103B4.3 PROTEIN-RELATED"/>
    <property type="match status" value="1"/>
</dbReference>
<dbReference type="OrthoDB" id="6499973at2759"/>
<feature type="transmembrane region" description="Helical" evidence="3">
    <location>
        <begin position="78"/>
        <end position="101"/>
    </location>
</feature>
<accession>A0A8B7YM41</accession>
<evidence type="ECO:0000256" key="3">
    <source>
        <dbReference type="SAM" id="Phobius"/>
    </source>
</evidence>
<dbReference type="Proteomes" id="UP000694845">
    <property type="component" value="Unplaced"/>
</dbReference>
<evidence type="ECO:0000313" key="6">
    <source>
        <dbReference type="RefSeq" id="XP_022093727.1"/>
    </source>
</evidence>
<feature type="transmembrane region" description="Helical" evidence="3">
    <location>
        <begin position="257"/>
        <end position="279"/>
    </location>
</feature>
<keyword evidence="5" id="KW-1185">Reference proteome</keyword>
<dbReference type="PANTHER" id="PTHR11360">
    <property type="entry name" value="MONOCARBOXYLATE TRANSPORTER"/>
    <property type="match status" value="1"/>
</dbReference>
<feature type="compositionally biased region" description="Basic and acidic residues" evidence="2">
    <location>
        <begin position="178"/>
        <end position="187"/>
    </location>
</feature>
<feature type="transmembrane region" description="Helical" evidence="3">
    <location>
        <begin position="113"/>
        <end position="133"/>
    </location>
</feature>
<proteinExistence type="predicted"/>
<sequence length="456" mass="48377">MQVPCASVLYLNWRDEFESSAKDTAVVMSVMGCLSLFCCLPGGVLTKRYGCRFSGMLGGALCSLGFLCGHWASNLVYLYIAAAILGIGAGLVYNSTMVAVAQHFKKHYKAANSVAYAGFGTGSMAAPPVVQLLLGSFGWRGAMLVTSAFAANMVPLCAFFRPPDPLDRSRLEPGPSGDELHHRRGAEEDVPSLGEDGVSDAGKECSVSLTAQDGNNDSERTGRSYFPHIMREGRITRMCQGAVTGLGLDTLLKSYRFTLLCIVEFEITLAYMAFVQFAIPRAEGIGVEPSSAAFLLSIAGIGSLLGRLGNGLMLVSRMSVECVAGLCVVTAGASIFLMNVDSYASLAVASFTQGFTCGALFTIGNVLVRRYVGLRSFPICIGLYNAFAGGIGSLLGPFIAGWLLDLTSSYEIVFYFMGGVYLATAPQFLLFPLLKRVEPGVDTTTSAPDLGTHPGL</sequence>
<comment type="subcellular location">
    <subcellularLocation>
        <location evidence="1">Membrane</location>
        <topology evidence="1">Multi-pass membrane protein</topology>
    </subcellularLocation>
</comment>
<dbReference type="AlphaFoldDB" id="A0A8B7YM41"/>
<feature type="transmembrane region" description="Helical" evidence="3">
    <location>
        <begin position="320"/>
        <end position="340"/>
    </location>
</feature>
<keyword evidence="3" id="KW-0472">Membrane</keyword>
<name>A0A8B7YM41_ACAPL</name>
<dbReference type="GO" id="GO:0008028">
    <property type="term" value="F:monocarboxylic acid transmembrane transporter activity"/>
    <property type="evidence" value="ECO:0007669"/>
    <property type="project" value="TreeGrafter"/>
</dbReference>
<feature type="transmembrane region" description="Helical" evidence="3">
    <location>
        <begin position="291"/>
        <end position="308"/>
    </location>
</feature>
<gene>
    <name evidence="6" type="primary">LOC110980950</name>
</gene>
<dbReference type="SUPFAM" id="SSF103473">
    <property type="entry name" value="MFS general substrate transporter"/>
    <property type="match status" value="1"/>
</dbReference>
<evidence type="ECO:0000256" key="1">
    <source>
        <dbReference type="ARBA" id="ARBA00004141"/>
    </source>
</evidence>
<reference evidence="6" key="1">
    <citation type="submission" date="2025-08" db="UniProtKB">
        <authorList>
            <consortium name="RefSeq"/>
        </authorList>
    </citation>
    <scope>IDENTIFICATION</scope>
</reference>
<dbReference type="Pfam" id="PF07690">
    <property type="entry name" value="MFS_1"/>
    <property type="match status" value="1"/>
</dbReference>
<evidence type="ECO:0000313" key="5">
    <source>
        <dbReference type="Proteomes" id="UP000694845"/>
    </source>
</evidence>
<dbReference type="KEGG" id="aplc:110980950"/>
<dbReference type="OMA" id="CIVEFEI"/>